<accession>A0A4R8RZA4</accession>
<keyword evidence="2" id="KW-1185">Reference proteome</keyword>
<protein>
    <submittedName>
        <fullName evidence="1">Uncharacterized protein</fullName>
    </submittedName>
</protein>
<dbReference type="EMBL" id="RYZW01000007">
    <property type="protein sequence ID" value="TDZ73131.1"/>
    <property type="molecule type" value="Genomic_DNA"/>
</dbReference>
<dbReference type="STRING" id="5466.A0A4R8RZA4"/>
<name>A0A4R8RZA4_COLTR</name>
<sequence>MGTSWPVDALSADDIQAVFVTGLFLKYGPLLHPSQWPLQLPQLALFAVGVWVSYHLARGIHQAYFHPLSRVPGPKLWDLRHFHRLHGPAVRYTADAVLFTTAPNKQLDPQSNMLMATRCTLFRTGPRNCIGKHPAHNEMPTIMGAVALGV</sequence>
<dbReference type="Proteomes" id="UP000295703">
    <property type="component" value="Unassembled WGS sequence"/>
</dbReference>
<comment type="caution">
    <text evidence="1">The sequence shown here is derived from an EMBL/GenBank/DDBJ whole genome shotgun (WGS) entry which is preliminary data.</text>
</comment>
<organism evidence="1 2">
    <name type="scientific">Colletotrichum trifolii</name>
    <dbReference type="NCBI Taxonomy" id="5466"/>
    <lineage>
        <taxon>Eukaryota</taxon>
        <taxon>Fungi</taxon>
        <taxon>Dikarya</taxon>
        <taxon>Ascomycota</taxon>
        <taxon>Pezizomycotina</taxon>
        <taxon>Sordariomycetes</taxon>
        <taxon>Hypocreomycetidae</taxon>
        <taxon>Glomerellales</taxon>
        <taxon>Glomerellaceae</taxon>
        <taxon>Colletotrichum</taxon>
        <taxon>Colletotrichum orbiculare species complex</taxon>
    </lineage>
</organism>
<reference evidence="1 2" key="1">
    <citation type="submission" date="2018-12" db="EMBL/GenBank/DDBJ databases">
        <title>Genome sequence and assembly of Colletotrichum trifolii.</title>
        <authorList>
            <person name="Gan P."/>
            <person name="Shirasu K."/>
        </authorList>
    </citation>
    <scope>NUCLEOTIDE SEQUENCE [LARGE SCALE GENOMIC DNA]</scope>
    <source>
        <strain evidence="1 2">543-2</strain>
    </source>
</reference>
<evidence type="ECO:0000313" key="2">
    <source>
        <dbReference type="Proteomes" id="UP000295703"/>
    </source>
</evidence>
<dbReference type="AlphaFoldDB" id="A0A4R8RZA4"/>
<proteinExistence type="predicted"/>
<evidence type="ECO:0000313" key="1">
    <source>
        <dbReference type="EMBL" id="TDZ73131.1"/>
    </source>
</evidence>
<gene>
    <name evidence="1" type="ORF">CTRI78_v001416</name>
</gene>